<evidence type="ECO:0000259" key="14">
    <source>
        <dbReference type="Pfam" id="PF01433"/>
    </source>
</evidence>
<dbReference type="FunFam" id="2.60.40.1730:FF:000005">
    <property type="entry name" value="Aminopeptidase N"/>
    <property type="match status" value="1"/>
</dbReference>
<evidence type="ECO:0000256" key="13">
    <source>
        <dbReference type="ARBA" id="ARBA00059739"/>
    </source>
</evidence>
<evidence type="ECO:0000256" key="9">
    <source>
        <dbReference type="ARBA" id="ARBA00022801"/>
    </source>
</evidence>
<dbReference type="InterPro" id="IPR014782">
    <property type="entry name" value="Peptidase_M1_dom"/>
</dbReference>
<dbReference type="PANTHER" id="PTHR46322">
    <property type="entry name" value="PUROMYCIN-SENSITIVE AMINOPEPTIDASE"/>
    <property type="match status" value="1"/>
</dbReference>
<dbReference type="NCBIfam" id="TIGR02414">
    <property type="entry name" value="pepN_proteo"/>
    <property type="match status" value="1"/>
</dbReference>
<keyword evidence="10" id="KW-0862">Zinc</keyword>
<dbReference type="FunFam" id="3.30.2010.30:FF:000002">
    <property type="entry name" value="Putative aminopeptidase N"/>
    <property type="match status" value="1"/>
</dbReference>
<dbReference type="InterPro" id="IPR012779">
    <property type="entry name" value="Peptidase_M1_pepN"/>
</dbReference>
<evidence type="ECO:0000259" key="17">
    <source>
        <dbReference type="Pfam" id="PF17900"/>
    </source>
</evidence>
<organism evidence="18 19">
    <name type="scientific">Desulfobulbus propionicus (strain ATCC 33891 / DSM 2032 / VKM B-1956 / 1pr3)</name>
    <dbReference type="NCBI Taxonomy" id="577650"/>
    <lineage>
        <taxon>Bacteria</taxon>
        <taxon>Pseudomonadati</taxon>
        <taxon>Thermodesulfobacteriota</taxon>
        <taxon>Desulfobulbia</taxon>
        <taxon>Desulfobulbales</taxon>
        <taxon>Desulfobulbaceae</taxon>
        <taxon>Desulfobulbus</taxon>
    </lineage>
</organism>
<dbReference type="PRINTS" id="PR00756">
    <property type="entry name" value="ALADIPTASE"/>
</dbReference>
<evidence type="ECO:0000256" key="2">
    <source>
        <dbReference type="ARBA" id="ARBA00001947"/>
    </source>
</evidence>
<dbReference type="Pfam" id="PF01433">
    <property type="entry name" value="Peptidase_M1"/>
    <property type="match status" value="1"/>
</dbReference>
<feature type="domain" description="Peptidase M1 membrane alanine aminopeptidase" evidence="14">
    <location>
        <begin position="254"/>
        <end position="467"/>
    </location>
</feature>
<dbReference type="FunFam" id="1.10.390.10:FF:000002">
    <property type="entry name" value="Aminopeptidase N"/>
    <property type="match status" value="1"/>
</dbReference>
<comment type="function">
    <text evidence="13">Aminopeptidase N is involved in the degradation of intracellular peptides generated by protein breakdown during normal growth as well as in response to nutrient starvation.</text>
</comment>
<dbReference type="InterPro" id="IPR024601">
    <property type="entry name" value="Peptidase_M1_pepN_C"/>
</dbReference>
<dbReference type="InterPro" id="IPR027268">
    <property type="entry name" value="Peptidase_M4/M1_CTD_sf"/>
</dbReference>
<evidence type="ECO:0000256" key="6">
    <source>
        <dbReference type="ARBA" id="ARBA00022438"/>
    </source>
</evidence>
<evidence type="ECO:0000256" key="10">
    <source>
        <dbReference type="ARBA" id="ARBA00022833"/>
    </source>
</evidence>
<dbReference type="FunFam" id="2.60.40.1840:FF:000001">
    <property type="entry name" value="Aminopeptidase N"/>
    <property type="match status" value="1"/>
</dbReference>
<dbReference type="InterPro" id="IPR037144">
    <property type="entry name" value="Peptidase_M1_pepN_C_sf"/>
</dbReference>
<dbReference type="Gene3D" id="2.60.40.1840">
    <property type="match status" value="1"/>
</dbReference>
<evidence type="ECO:0000313" key="19">
    <source>
        <dbReference type="Proteomes" id="UP000006365"/>
    </source>
</evidence>
<evidence type="ECO:0000259" key="15">
    <source>
        <dbReference type="Pfam" id="PF11940"/>
    </source>
</evidence>
<protein>
    <recommendedName>
        <fullName evidence="5">Aminopeptidase N</fullName>
        <ecNumber evidence="4">3.4.11.2</ecNumber>
    </recommendedName>
    <alternativeName>
        <fullName evidence="12">Alpha-aminoacylpeptide hydrolase</fullName>
    </alternativeName>
</protein>
<dbReference type="InterPro" id="IPR045357">
    <property type="entry name" value="Aminopeptidase_N-like_N"/>
</dbReference>
<dbReference type="InterPro" id="IPR035414">
    <property type="entry name" value="Peptidase_M1_pepN_Ig-like"/>
</dbReference>
<keyword evidence="19" id="KW-1185">Reference proteome</keyword>
<dbReference type="Pfam" id="PF11940">
    <property type="entry name" value="DUF3458"/>
    <property type="match status" value="1"/>
</dbReference>
<dbReference type="InterPro" id="IPR042097">
    <property type="entry name" value="Aminopeptidase_N-like_N_sf"/>
</dbReference>
<evidence type="ECO:0000259" key="16">
    <source>
        <dbReference type="Pfam" id="PF17432"/>
    </source>
</evidence>
<dbReference type="SUPFAM" id="SSF63737">
    <property type="entry name" value="Leukotriene A4 hydrolase N-terminal domain"/>
    <property type="match status" value="1"/>
</dbReference>
<dbReference type="SUPFAM" id="SSF55486">
    <property type="entry name" value="Metalloproteases ('zincins'), catalytic domain"/>
    <property type="match status" value="1"/>
</dbReference>
<evidence type="ECO:0000256" key="11">
    <source>
        <dbReference type="ARBA" id="ARBA00023049"/>
    </source>
</evidence>
<evidence type="ECO:0000256" key="12">
    <source>
        <dbReference type="ARBA" id="ARBA00029840"/>
    </source>
</evidence>
<name>A0A7U4DPH4_DESPD</name>
<dbReference type="GO" id="GO:0008237">
    <property type="term" value="F:metallopeptidase activity"/>
    <property type="evidence" value="ECO:0007669"/>
    <property type="project" value="UniProtKB-KW"/>
</dbReference>
<dbReference type="Pfam" id="PF17900">
    <property type="entry name" value="Peptidase_M1_N"/>
    <property type="match status" value="1"/>
</dbReference>
<keyword evidence="8" id="KW-0479">Metal-binding</keyword>
<evidence type="ECO:0000256" key="7">
    <source>
        <dbReference type="ARBA" id="ARBA00022670"/>
    </source>
</evidence>
<dbReference type="Gene3D" id="1.25.50.10">
    <property type="entry name" value="Peptidase M1, alanyl aminopeptidase, C-terminal domain"/>
    <property type="match status" value="1"/>
</dbReference>
<dbReference type="GO" id="GO:0006508">
    <property type="term" value="P:proteolysis"/>
    <property type="evidence" value="ECO:0007669"/>
    <property type="project" value="UniProtKB-KW"/>
</dbReference>
<keyword evidence="7" id="KW-0645">Protease</keyword>
<evidence type="ECO:0000256" key="1">
    <source>
        <dbReference type="ARBA" id="ARBA00000098"/>
    </source>
</evidence>
<dbReference type="GO" id="GO:0016285">
    <property type="term" value="F:alanyl aminopeptidase activity"/>
    <property type="evidence" value="ECO:0007669"/>
    <property type="project" value="UniProtKB-EC"/>
</dbReference>
<comment type="catalytic activity">
    <reaction evidence="1">
        <text>Release of an N-terminal amino acid, Xaa-|-Yaa- from a peptide, amide or arylamide. Xaa is preferably Ala, but may be most amino acids including Pro (slow action). When a terminal hydrophobic residue is followed by a prolyl residue, the two may be released as an intact Xaa-Pro dipeptide.</text>
        <dbReference type="EC" id="3.4.11.2"/>
    </reaction>
</comment>
<dbReference type="KEGG" id="dpr:Despr_1988"/>
<dbReference type="GO" id="GO:0008270">
    <property type="term" value="F:zinc ion binding"/>
    <property type="evidence" value="ECO:0007669"/>
    <property type="project" value="InterPro"/>
</dbReference>
<reference evidence="18 19" key="1">
    <citation type="journal article" date="2011" name="Stand. Genomic Sci.">
        <title>Complete genome sequence of Desulfobulbus propionicus type strain (1pr3).</title>
        <authorList>
            <person name="Pagani I."/>
            <person name="Lapidus A."/>
            <person name="Nolan M."/>
            <person name="Lucas S."/>
            <person name="Hammon N."/>
            <person name="Deshpande S."/>
            <person name="Cheng J.F."/>
            <person name="Chertkov O."/>
            <person name="Davenport K."/>
            <person name="Tapia R."/>
            <person name="Han C."/>
            <person name="Goodwin L."/>
            <person name="Pitluck S."/>
            <person name="Liolios K."/>
            <person name="Mavromatis K."/>
            <person name="Ivanova N."/>
            <person name="Mikhailova N."/>
            <person name="Pati A."/>
            <person name="Chen A."/>
            <person name="Palaniappan K."/>
            <person name="Land M."/>
            <person name="Hauser L."/>
            <person name="Chang Y.J."/>
            <person name="Jeffries C.D."/>
            <person name="Detter J.C."/>
            <person name="Brambilla E."/>
            <person name="Kannan K.P."/>
            <person name="Djao O.D."/>
            <person name="Rohde M."/>
            <person name="Pukall R."/>
            <person name="Spring S."/>
            <person name="Goker M."/>
            <person name="Sikorski J."/>
            <person name="Woyke T."/>
            <person name="Bristow J."/>
            <person name="Eisen J.A."/>
            <person name="Markowitz V."/>
            <person name="Hugenholtz P."/>
            <person name="Kyrpides N.C."/>
            <person name="Klenk H.P."/>
        </authorList>
    </citation>
    <scope>NUCLEOTIDE SEQUENCE [LARGE SCALE GENOMIC DNA]</scope>
    <source>
        <strain evidence="19">ATCC 33891 / DSM 2032 / 1pr3</strain>
    </source>
</reference>
<comment type="cofactor">
    <cofactor evidence="2">
        <name>Zn(2+)</name>
        <dbReference type="ChEBI" id="CHEBI:29105"/>
    </cofactor>
</comment>
<dbReference type="Pfam" id="PF17432">
    <property type="entry name" value="DUF3458_C"/>
    <property type="match status" value="1"/>
</dbReference>
<dbReference type="Proteomes" id="UP000006365">
    <property type="component" value="Chromosome"/>
</dbReference>
<evidence type="ECO:0000256" key="5">
    <source>
        <dbReference type="ARBA" id="ARBA00015611"/>
    </source>
</evidence>
<dbReference type="Gene3D" id="1.10.390.10">
    <property type="entry name" value="Neutral Protease Domain 2"/>
    <property type="match status" value="1"/>
</dbReference>
<keyword evidence="6 18" id="KW-0031">Aminopeptidase</keyword>
<dbReference type="EC" id="3.4.11.2" evidence="4"/>
<gene>
    <name evidence="18" type="ordered locus">Despr_1988</name>
</gene>
<evidence type="ECO:0000313" key="18">
    <source>
        <dbReference type="EMBL" id="ADW18136.1"/>
    </source>
</evidence>
<proteinExistence type="inferred from homology"/>
<dbReference type="Gene3D" id="2.60.40.1730">
    <property type="entry name" value="tricorn interacting facor f3 domain"/>
    <property type="match status" value="1"/>
</dbReference>
<evidence type="ECO:0000256" key="4">
    <source>
        <dbReference type="ARBA" id="ARBA00012564"/>
    </source>
</evidence>
<dbReference type="InterPro" id="IPR001930">
    <property type="entry name" value="Peptidase_M1"/>
</dbReference>
<dbReference type="PANTHER" id="PTHR46322:SF1">
    <property type="entry name" value="PUROMYCIN-SENSITIVE AMINOPEPTIDASE"/>
    <property type="match status" value="1"/>
</dbReference>
<evidence type="ECO:0000256" key="3">
    <source>
        <dbReference type="ARBA" id="ARBA00010136"/>
    </source>
</evidence>
<evidence type="ECO:0000256" key="8">
    <source>
        <dbReference type="ARBA" id="ARBA00022723"/>
    </source>
</evidence>
<dbReference type="Gene3D" id="3.30.2010.30">
    <property type="match status" value="1"/>
</dbReference>
<feature type="domain" description="Peptidase M1 alanyl aminopeptidase C-terminal" evidence="16">
    <location>
        <begin position="576"/>
        <end position="904"/>
    </location>
</feature>
<comment type="similarity">
    <text evidence="3">Belongs to the peptidase M1 family.</text>
</comment>
<feature type="domain" description="Peptidase M1 alanyl aminopeptidase Ig-like fold" evidence="15">
    <location>
        <begin position="472"/>
        <end position="571"/>
    </location>
</feature>
<feature type="domain" description="Aminopeptidase N-like N-terminal" evidence="17">
    <location>
        <begin position="47"/>
        <end position="214"/>
    </location>
</feature>
<accession>A0A7U4DPH4</accession>
<dbReference type="CDD" id="cd09600">
    <property type="entry name" value="M1_APN"/>
    <property type="match status" value="1"/>
</dbReference>
<keyword evidence="11" id="KW-0482">Metalloprotease</keyword>
<sequence>MGKRYGLFDPNIRLILFFLKGYPVTTQKKETFLKEYTPPAYLVDRLDLRVELDPQATRVRATLRCRPNTNTPVKQPLVLNGEQLELVRVALDGVELSATEFHFGDGLLTIAQVPDGPFMVETETRINPAGNTALEGLYLSSGNYCTQCEAEGFRTITCFPDRPDVMTVFTTTIVGDTASCPVLLSNGNLIDSGDLGDGRHYATWHDPFPKPCYLFALVAGDLVRISDTFTTRSGRQIDLHIYVEERNRNKCDHAMRALQKAMRWDELRFGREYDLDTYMIVAVDDFNMGAMENKGLNVFNSKYVLALPETATDTDYEGIEGVIAHEYFHNWTGNRITCRDWFQLSLKEGLTVFRDQEFTADMISRPVKRIQDANIIRSFQFREDSGPMAHPVRPPSFVEINNFYTLTVYNKGAEVIRMLHTLLGPETFRRGMDLYFERHDGQAVTCDDFVAAMADAWGKDLTQFKRWYSQAGTPELTVRADYDPAARQLILTVEQTCPPTRESAEKLPFFMPLAVGLLDAQGRAMPLENAPDATTRVLILSEAKQRFEFTNIASTPTISFLRNFSAPVKVRLDQSDEELGVLMAHDPDPFNRWDAGQKLGLHHLLAQIERHQQGQPVQVDDRLLHGLRNLLLDRDSDPAFLAMAMALPSENWIGQQMEVVDPVAIFAVRQQFRALIGQALRSELLQGYETLRIPGPYRYSALDAGKRALRNGCLAYLLAPPLDGVLDPCLLHKGVHQYRHADNMTDAIAALSCVVNADLATGTELLADFHAQWQHDPLVVDKWLILQAGCTLPGTLDRVKALTTHPSFTYKNPNKVRSLIATFCATNHGQFHAADGSGYDFLGDQVCLLDPLNPQIAARMLTPLTQWRRYDAGRQQLMRAQLERIGSQRSLSDDVKEVVERSLH</sequence>
<dbReference type="EMBL" id="CP002364">
    <property type="protein sequence ID" value="ADW18136.1"/>
    <property type="molecule type" value="Genomic_DNA"/>
</dbReference>
<dbReference type="AlphaFoldDB" id="A0A7U4DPH4"/>
<keyword evidence="9" id="KW-0378">Hydrolase</keyword>
<dbReference type="InterPro" id="IPR038438">
    <property type="entry name" value="PepN_Ig-like_sf"/>
</dbReference>